<dbReference type="EMBL" id="BSKO01000002">
    <property type="protein sequence ID" value="GLO68290.1"/>
    <property type="molecule type" value="Genomic_DNA"/>
</dbReference>
<reference evidence="1 2" key="1">
    <citation type="submission" date="2023-02" db="EMBL/GenBank/DDBJ databases">
        <title>Oceanobacillus kimchii IFOP_LL358 isolated form Alexandrium catenella lab strain.</title>
        <authorList>
            <person name="Gajardo G."/>
            <person name="Ueki S."/>
            <person name="Maruyama F."/>
        </authorList>
    </citation>
    <scope>NUCLEOTIDE SEQUENCE [LARGE SCALE GENOMIC DNA]</scope>
    <source>
        <strain evidence="1 2">IFOP_LL358</strain>
    </source>
</reference>
<organism evidence="1 2">
    <name type="scientific">Oceanobacillus kimchii</name>
    <dbReference type="NCBI Taxonomy" id="746691"/>
    <lineage>
        <taxon>Bacteria</taxon>
        <taxon>Bacillati</taxon>
        <taxon>Bacillota</taxon>
        <taxon>Bacilli</taxon>
        <taxon>Bacillales</taxon>
        <taxon>Bacillaceae</taxon>
        <taxon>Oceanobacillus</taxon>
    </lineage>
</organism>
<protein>
    <recommendedName>
        <fullName evidence="3">DUF1836 domain-containing protein</fullName>
    </recommendedName>
</protein>
<keyword evidence="2" id="KW-1185">Reference proteome</keyword>
<proteinExistence type="predicted"/>
<dbReference type="RefSeq" id="WP_317958536.1">
    <property type="nucleotide sequence ID" value="NZ_BSKO01000002.1"/>
</dbReference>
<dbReference type="Proteomes" id="UP001275436">
    <property type="component" value="Unassembled WGS sequence"/>
</dbReference>
<comment type="caution">
    <text evidence="1">The sequence shown here is derived from an EMBL/GenBank/DDBJ whole genome shotgun (WGS) entry which is preliminary data.</text>
</comment>
<gene>
    <name evidence="1" type="ORF">MACH08_40740</name>
</gene>
<evidence type="ECO:0000313" key="1">
    <source>
        <dbReference type="EMBL" id="GLO68290.1"/>
    </source>
</evidence>
<sequence>MDYKPLKNLILASLLSRGEVFKKKGDSTKQLIVPLIYENRYFLADYLKEFELQHYVKIDSESNEMTIYLTVEYIDLVDHWHDNSEKIFKKNFLKSTDIQAIILCLNLFGVRQVEGIAFSTTIKQAYLFTLSYTLKSLLNVNVIFSKNQLKITDVSKLLLEVIGKTSSKNSSYIAAYLNSKEKEKLIESTNIIQSKLGEDTYV</sequence>
<accession>A0ABQ5TS55</accession>
<evidence type="ECO:0008006" key="3">
    <source>
        <dbReference type="Google" id="ProtNLM"/>
    </source>
</evidence>
<evidence type="ECO:0000313" key="2">
    <source>
        <dbReference type="Proteomes" id="UP001275436"/>
    </source>
</evidence>
<name>A0ABQ5TS55_9BACI</name>